<dbReference type="SUPFAM" id="SSF81324">
    <property type="entry name" value="Voltage-gated potassium channels"/>
    <property type="match status" value="1"/>
</dbReference>
<dbReference type="PANTHER" id="PTHR11003:SF345">
    <property type="entry name" value="TWIK FAMILY OF POTASSIUM CHANNELS PROTEIN 18"/>
    <property type="match status" value="1"/>
</dbReference>
<dbReference type="InterPro" id="IPR003280">
    <property type="entry name" value="2pore_dom_K_chnl"/>
</dbReference>
<evidence type="ECO:0000256" key="7">
    <source>
        <dbReference type="ARBA" id="ARBA00023303"/>
    </source>
</evidence>
<evidence type="ECO:0000256" key="9">
    <source>
        <dbReference type="SAM" id="Phobius"/>
    </source>
</evidence>
<keyword evidence="4 9" id="KW-1133">Transmembrane helix</keyword>
<feature type="transmembrane region" description="Helical" evidence="9">
    <location>
        <begin position="12"/>
        <end position="33"/>
    </location>
</feature>
<evidence type="ECO:0000256" key="8">
    <source>
        <dbReference type="SAM" id="MobiDB-lite"/>
    </source>
</evidence>
<keyword evidence="2" id="KW-0813">Transport</keyword>
<comment type="subcellular location">
    <subcellularLocation>
        <location evidence="1">Membrane</location>
        <topology evidence="1">Multi-pass membrane protein</topology>
    </subcellularLocation>
</comment>
<feature type="compositionally biased region" description="Basic and acidic residues" evidence="8">
    <location>
        <begin position="74"/>
        <end position="96"/>
    </location>
</feature>
<evidence type="ECO:0000259" key="10">
    <source>
        <dbReference type="Pfam" id="PF07885"/>
    </source>
</evidence>
<keyword evidence="12" id="KW-1185">Reference proteome</keyword>
<evidence type="ECO:0000256" key="4">
    <source>
        <dbReference type="ARBA" id="ARBA00022989"/>
    </source>
</evidence>
<evidence type="ECO:0000256" key="6">
    <source>
        <dbReference type="ARBA" id="ARBA00023136"/>
    </source>
</evidence>
<protein>
    <recommendedName>
        <fullName evidence="10">Potassium channel domain-containing protein</fullName>
    </recommendedName>
</protein>
<evidence type="ECO:0000256" key="2">
    <source>
        <dbReference type="ARBA" id="ARBA00022448"/>
    </source>
</evidence>
<evidence type="ECO:0000313" key="12">
    <source>
        <dbReference type="Proteomes" id="UP001217089"/>
    </source>
</evidence>
<feature type="domain" description="Potassium channel" evidence="10">
    <location>
        <begin position="4"/>
        <end position="71"/>
    </location>
</feature>
<dbReference type="InterPro" id="IPR013099">
    <property type="entry name" value="K_chnl_dom"/>
</dbReference>
<keyword evidence="5" id="KW-0406">Ion transport</keyword>
<evidence type="ECO:0000256" key="1">
    <source>
        <dbReference type="ARBA" id="ARBA00004141"/>
    </source>
</evidence>
<sequence length="132" mass="15101">MKTAIFYAVEGWTFLECVYYCIVTLTTVGFGDFVPGIDDKDHHPLYRGFVVVWLLFGLAWVALTINDISDNFKTKTQKSEDEKTTQNDDKDLDTNDRNPQLSRLELTNFNSYKNTESMTISNTTCSITPITH</sequence>
<keyword evidence="3 9" id="KW-0812">Transmembrane</keyword>
<feature type="transmembrane region" description="Helical" evidence="9">
    <location>
        <begin position="45"/>
        <end position="65"/>
    </location>
</feature>
<evidence type="ECO:0000256" key="3">
    <source>
        <dbReference type="ARBA" id="ARBA00022692"/>
    </source>
</evidence>
<dbReference type="Gene3D" id="1.10.287.70">
    <property type="match status" value="1"/>
</dbReference>
<name>A0ABQ9EVW4_TEGGR</name>
<dbReference type="EMBL" id="JARBDR010000657">
    <property type="protein sequence ID" value="KAJ8309319.1"/>
    <property type="molecule type" value="Genomic_DNA"/>
</dbReference>
<reference evidence="11 12" key="1">
    <citation type="submission" date="2022-12" db="EMBL/GenBank/DDBJ databases">
        <title>Chromosome-level genome of Tegillarca granosa.</title>
        <authorList>
            <person name="Kim J."/>
        </authorList>
    </citation>
    <scope>NUCLEOTIDE SEQUENCE [LARGE SCALE GENOMIC DNA]</scope>
    <source>
        <strain evidence="11">Teg-2019</strain>
        <tissue evidence="11">Adductor muscle</tissue>
    </source>
</reference>
<gene>
    <name evidence="11" type="ORF">KUTeg_014193</name>
</gene>
<evidence type="ECO:0000313" key="11">
    <source>
        <dbReference type="EMBL" id="KAJ8309319.1"/>
    </source>
</evidence>
<dbReference type="PANTHER" id="PTHR11003">
    <property type="entry name" value="POTASSIUM CHANNEL, SUBFAMILY K"/>
    <property type="match status" value="1"/>
</dbReference>
<dbReference type="Proteomes" id="UP001217089">
    <property type="component" value="Unassembled WGS sequence"/>
</dbReference>
<organism evidence="11 12">
    <name type="scientific">Tegillarca granosa</name>
    <name type="common">Malaysian cockle</name>
    <name type="synonym">Anadara granosa</name>
    <dbReference type="NCBI Taxonomy" id="220873"/>
    <lineage>
        <taxon>Eukaryota</taxon>
        <taxon>Metazoa</taxon>
        <taxon>Spiralia</taxon>
        <taxon>Lophotrochozoa</taxon>
        <taxon>Mollusca</taxon>
        <taxon>Bivalvia</taxon>
        <taxon>Autobranchia</taxon>
        <taxon>Pteriomorphia</taxon>
        <taxon>Arcoida</taxon>
        <taxon>Arcoidea</taxon>
        <taxon>Arcidae</taxon>
        <taxon>Tegillarca</taxon>
    </lineage>
</organism>
<keyword evidence="7" id="KW-0407">Ion channel</keyword>
<proteinExistence type="predicted"/>
<accession>A0ABQ9EVW4</accession>
<feature type="region of interest" description="Disordered" evidence="8">
    <location>
        <begin position="74"/>
        <end position="100"/>
    </location>
</feature>
<keyword evidence="6 9" id="KW-0472">Membrane</keyword>
<evidence type="ECO:0000256" key="5">
    <source>
        <dbReference type="ARBA" id="ARBA00023065"/>
    </source>
</evidence>
<comment type="caution">
    <text evidence="11">The sequence shown here is derived from an EMBL/GenBank/DDBJ whole genome shotgun (WGS) entry which is preliminary data.</text>
</comment>
<dbReference type="Pfam" id="PF07885">
    <property type="entry name" value="Ion_trans_2"/>
    <property type="match status" value="1"/>
</dbReference>